<dbReference type="EMBL" id="JARJCW010000008">
    <property type="protein sequence ID" value="KAJ7221293.1"/>
    <property type="molecule type" value="Genomic_DNA"/>
</dbReference>
<comment type="caution">
    <text evidence="2">The sequence shown here is derived from an EMBL/GenBank/DDBJ whole genome shotgun (WGS) entry which is preliminary data.</text>
</comment>
<proteinExistence type="predicted"/>
<name>A0AAD6YKM2_9AGAR</name>
<organism evidence="2 3">
    <name type="scientific">Mycena pura</name>
    <dbReference type="NCBI Taxonomy" id="153505"/>
    <lineage>
        <taxon>Eukaryota</taxon>
        <taxon>Fungi</taxon>
        <taxon>Dikarya</taxon>
        <taxon>Basidiomycota</taxon>
        <taxon>Agaricomycotina</taxon>
        <taxon>Agaricomycetes</taxon>
        <taxon>Agaricomycetidae</taxon>
        <taxon>Agaricales</taxon>
        <taxon>Marasmiineae</taxon>
        <taxon>Mycenaceae</taxon>
        <taxon>Mycena</taxon>
    </lineage>
</organism>
<dbReference type="Proteomes" id="UP001219525">
    <property type="component" value="Unassembled WGS sequence"/>
</dbReference>
<dbReference type="AlphaFoldDB" id="A0AAD6YKM2"/>
<evidence type="ECO:0000313" key="3">
    <source>
        <dbReference type="Proteomes" id="UP001219525"/>
    </source>
</evidence>
<evidence type="ECO:0000256" key="1">
    <source>
        <dbReference type="SAM" id="MobiDB-lite"/>
    </source>
</evidence>
<sequence>MWPGDLSGIPAPTGVAREIQLKRNDHEHRPNDKIPAKSLTKYSVNSVLAAVVDYTSVHVELDRADRVVLLEALSCSGNGQPKYLVFCGARRLSLDASAQARYRLVRLSSFSFAPYTFSPVCRTRSHGPSERVHVEPPRDARRWRSDALSIGGPMAAGGPEQARDEMEANVDVDGEESRSAAERTATGDGGCRREGARRVRRMRRGGRAIWSDEAPSRLSPPLPSPSRVFDDTLPIPLSSRIFRRSCVILPLVCSPPLLVIHLTASLSCLLLPTLLLSPAVFPSPSTSQRRFTTIAPVFRLHSVVCAPPPLLCIVPSYPLRLHFPLLPSAASTANVTRSLSLHSTLRGSRCVARASRILKADWAARRARFWQRLPGLFGLPPWAELERRPAEEVEC</sequence>
<feature type="region of interest" description="Disordered" evidence="1">
    <location>
        <begin position="149"/>
        <end position="225"/>
    </location>
</feature>
<keyword evidence="3" id="KW-1185">Reference proteome</keyword>
<gene>
    <name evidence="2" type="ORF">GGX14DRAFT_558793</name>
</gene>
<evidence type="ECO:0000313" key="2">
    <source>
        <dbReference type="EMBL" id="KAJ7221293.1"/>
    </source>
</evidence>
<reference evidence="2" key="1">
    <citation type="submission" date="2023-03" db="EMBL/GenBank/DDBJ databases">
        <title>Massive genome expansion in bonnet fungi (Mycena s.s.) driven by repeated elements and novel gene families across ecological guilds.</title>
        <authorList>
            <consortium name="Lawrence Berkeley National Laboratory"/>
            <person name="Harder C.B."/>
            <person name="Miyauchi S."/>
            <person name="Viragh M."/>
            <person name="Kuo A."/>
            <person name="Thoen E."/>
            <person name="Andreopoulos B."/>
            <person name="Lu D."/>
            <person name="Skrede I."/>
            <person name="Drula E."/>
            <person name="Henrissat B."/>
            <person name="Morin E."/>
            <person name="Kohler A."/>
            <person name="Barry K."/>
            <person name="LaButti K."/>
            <person name="Morin E."/>
            <person name="Salamov A."/>
            <person name="Lipzen A."/>
            <person name="Mereny Z."/>
            <person name="Hegedus B."/>
            <person name="Baldrian P."/>
            <person name="Stursova M."/>
            <person name="Weitz H."/>
            <person name="Taylor A."/>
            <person name="Grigoriev I.V."/>
            <person name="Nagy L.G."/>
            <person name="Martin F."/>
            <person name="Kauserud H."/>
        </authorList>
    </citation>
    <scope>NUCLEOTIDE SEQUENCE</scope>
    <source>
        <strain evidence="2">9144</strain>
    </source>
</reference>
<protein>
    <submittedName>
        <fullName evidence="2">Uncharacterized protein</fullName>
    </submittedName>
</protein>
<accession>A0AAD6YKM2</accession>